<reference evidence="2 3" key="1">
    <citation type="journal article" date="2016" name="Nat. Commun.">
        <title>Thousands of microbial genomes shed light on interconnected biogeochemical processes in an aquifer system.</title>
        <authorList>
            <person name="Anantharaman K."/>
            <person name="Brown C.T."/>
            <person name="Hug L.A."/>
            <person name="Sharon I."/>
            <person name="Castelle C.J."/>
            <person name="Probst A.J."/>
            <person name="Thomas B.C."/>
            <person name="Singh A."/>
            <person name="Wilkins M.J."/>
            <person name="Karaoz U."/>
            <person name="Brodie E.L."/>
            <person name="Williams K.H."/>
            <person name="Hubbard S.S."/>
            <person name="Banfield J.F."/>
        </authorList>
    </citation>
    <scope>NUCLEOTIDE SEQUENCE [LARGE SCALE GENOMIC DNA]</scope>
</reference>
<dbReference type="InterPro" id="IPR036388">
    <property type="entry name" value="WH-like_DNA-bd_sf"/>
</dbReference>
<organism evidence="2 3">
    <name type="scientific">Candidatus Uhrbacteria bacterium RIFCSPLOWO2_01_FULL_47_25</name>
    <dbReference type="NCBI Taxonomy" id="1802402"/>
    <lineage>
        <taxon>Bacteria</taxon>
        <taxon>Candidatus Uhriibacteriota</taxon>
    </lineage>
</organism>
<dbReference type="EMBL" id="MGEK01000027">
    <property type="protein sequence ID" value="OGL81539.1"/>
    <property type="molecule type" value="Genomic_DNA"/>
</dbReference>
<dbReference type="InterPro" id="IPR002831">
    <property type="entry name" value="Tscrpt_reg_TrmB_N"/>
</dbReference>
<dbReference type="AlphaFoldDB" id="A0A1F7UTF9"/>
<dbReference type="Pfam" id="PF01978">
    <property type="entry name" value="TrmB"/>
    <property type="match status" value="1"/>
</dbReference>
<feature type="domain" description="Transcription regulator TrmB N-terminal" evidence="1">
    <location>
        <begin position="7"/>
        <end position="71"/>
    </location>
</feature>
<gene>
    <name evidence="2" type="ORF">A2936_01720</name>
</gene>
<evidence type="ECO:0000313" key="2">
    <source>
        <dbReference type="EMBL" id="OGL81539.1"/>
    </source>
</evidence>
<sequence>MHIEKTLETFGLTEKETKIYLACLELGPSSVQRISRKAGLPRSTCYEVLENLQRQGLAATFRRKTVKYFSVEEPERVVELAREHVALLERALPELRARYGEARHRPTVRFYQGREGMKLILEEVLSEADEFLSFSSSEDLFAILGDDFQRFVERRVKKRIPARVILRESVVAAERQRLGPQELREVRTIPASYEYHGLVFIWGRKIAMFSFKKDLVAIVVESDELAQVERAMFEFIWQSLRSDNRE</sequence>
<evidence type="ECO:0000259" key="1">
    <source>
        <dbReference type="Pfam" id="PF01978"/>
    </source>
</evidence>
<dbReference type="Proteomes" id="UP000176846">
    <property type="component" value="Unassembled WGS sequence"/>
</dbReference>
<dbReference type="InterPro" id="IPR036390">
    <property type="entry name" value="WH_DNA-bd_sf"/>
</dbReference>
<comment type="caution">
    <text evidence="2">The sequence shown here is derived from an EMBL/GenBank/DDBJ whole genome shotgun (WGS) entry which is preliminary data.</text>
</comment>
<dbReference type="Gene3D" id="1.10.10.10">
    <property type="entry name" value="Winged helix-like DNA-binding domain superfamily/Winged helix DNA-binding domain"/>
    <property type="match status" value="1"/>
</dbReference>
<dbReference type="PANTHER" id="PTHR34293">
    <property type="entry name" value="HTH-TYPE TRANSCRIPTIONAL REGULATOR TRMBL2"/>
    <property type="match status" value="1"/>
</dbReference>
<dbReference type="CDD" id="cd00090">
    <property type="entry name" value="HTH_ARSR"/>
    <property type="match status" value="1"/>
</dbReference>
<protein>
    <recommendedName>
        <fullName evidence="1">Transcription regulator TrmB N-terminal domain-containing protein</fullName>
    </recommendedName>
</protein>
<proteinExistence type="predicted"/>
<dbReference type="InterPro" id="IPR011991">
    <property type="entry name" value="ArsR-like_HTH"/>
</dbReference>
<name>A0A1F7UTF9_9BACT</name>
<dbReference type="SUPFAM" id="SSF46785">
    <property type="entry name" value="Winged helix' DNA-binding domain"/>
    <property type="match status" value="1"/>
</dbReference>
<dbReference type="PANTHER" id="PTHR34293:SF1">
    <property type="entry name" value="HTH-TYPE TRANSCRIPTIONAL REGULATOR TRMBL2"/>
    <property type="match status" value="1"/>
</dbReference>
<dbReference type="InterPro" id="IPR051797">
    <property type="entry name" value="TrmB-like"/>
</dbReference>
<evidence type="ECO:0000313" key="3">
    <source>
        <dbReference type="Proteomes" id="UP000176846"/>
    </source>
</evidence>
<accession>A0A1F7UTF9</accession>